<reference evidence="4" key="1">
    <citation type="submission" date="2022-08" db="EMBL/GenBank/DDBJ databases">
        <title>Novel sulfate-reducing endosymbionts in the free-living metamonad Anaeramoeba.</title>
        <authorList>
            <person name="Jerlstrom-Hultqvist J."/>
            <person name="Cepicka I."/>
            <person name="Gallot-Lavallee L."/>
            <person name="Salas-Leiva D."/>
            <person name="Curtis B.A."/>
            <person name="Zahonova K."/>
            <person name="Pipaliya S."/>
            <person name="Dacks J."/>
            <person name="Roger A.J."/>
        </authorList>
    </citation>
    <scope>NUCLEOTIDE SEQUENCE</scope>
    <source>
        <strain evidence="4">Schooner1</strain>
    </source>
</reference>
<keyword evidence="1" id="KW-0677">Repeat</keyword>
<keyword evidence="2" id="KW-0175">Coiled coil</keyword>
<feature type="domain" description="BTB" evidence="3">
    <location>
        <begin position="446"/>
        <end position="529"/>
    </location>
</feature>
<dbReference type="EMBL" id="JAOAOG010000346">
    <property type="protein sequence ID" value="KAJ6226008.1"/>
    <property type="molecule type" value="Genomic_DNA"/>
</dbReference>
<protein>
    <recommendedName>
        <fullName evidence="3">BTB domain-containing protein</fullName>
    </recommendedName>
</protein>
<dbReference type="Gene3D" id="3.30.710.10">
    <property type="entry name" value="Potassium Channel Kv1.1, Chain A"/>
    <property type="match status" value="1"/>
</dbReference>
<organism evidence="4 5">
    <name type="scientific">Anaeramoeba flamelloides</name>
    <dbReference type="NCBI Taxonomy" id="1746091"/>
    <lineage>
        <taxon>Eukaryota</taxon>
        <taxon>Metamonada</taxon>
        <taxon>Anaeramoebidae</taxon>
        <taxon>Anaeramoeba</taxon>
    </lineage>
</organism>
<dbReference type="SMART" id="SM00225">
    <property type="entry name" value="BTB"/>
    <property type="match status" value="1"/>
</dbReference>
<gene>
    <name evidence="4" type="ORF">M0813_00976</name>
</gene>
<evidence type="ECO:0000259" key="3">
    <source>
        <dbReference type="PROSITE" id="PS50097"/>
    </source>
</evidence>
<dbReference type="InterPro" id="IPR009091">
    <property type="entry name" value="RCC1/BLIP-II"/>
</dbReference>
<evidence type="ECO:0000256" key="2">
    <source>
        <dbReference type="SAM" id="Coils"/>
    </source>
</evidence>
<keyword evidence="5" id="KW-1185">Reference proteome</keyword>
<dbReference type="PANTHER" id="PTHR22870:SF408">
    <property type="entry name" value="OS09G0560450 PROTEIN"/>
    <property type="match status" value="1"/>
</dbReference>
<dbReference type="CDD" id="cd18186">
    <property type="entry name" value="BTB_POZ_ZBTB_KLHL-like"/>
    <property type="match status" value="1"/>
</dbReference>
<dbReference type="PROSITE" id="PS50097">
    <property type="entry name" value="BTB"/>
    <property type="match status" value="1"/>
</dbReference>
<dbReference type="Gene3D" id="2.130.10.30">
    <property type="entry name" value="Regulator of chromosome condensation 1/beta-lactamase-inhibitor protein II"/>
    <property type="match status" value="1"/>
</dbReference>
<dbReference type="SUPFAM" id="SSF50985">
    <property type="entry name" value="RCC1/BLIP-II"/>
    <property type="match status" value="1"/>
</dbReference>
<name>A0ABQ8X313_9EUKA</name>
<dbReference type="InterPro" id="IPR051210">
    <property type="entry name" value="Ub_ligase/GEF_domain"/>
</dbReference>
<accession>A0ABQ8X313</accession>
<evidence type="ECO:0000256" key="1">
    <source>
        <dbReference type="ARBA" id="ARBA00022737"/>
    </source>
</evidence>
<dbReference type="InterPro" id="IPR000210">
    <property type="entry name" value="BTB/POZ_dom"/>
</dbReference>
<proteinExistence type="predicted"/>
<dbReference type="Pfam" id="PF00651">
    <property type="entry name" value="BTB"/>
    <property type="match status" value="1"/>
</dbReference>
<feature type="coiled-coil region" evidence="2">
    <location>
        <begin position="415"/>
        <end position="442"/>
    </location>
</feature>
<sequence>MENILTYGKDDKVFKKAIQELKNQTETHTPKIINFCENEGLLVTTNNKLFRLTQSVEELHLQYDDVSQIKTIRNGAHCFLILCSSGNVYIFGSTGTGGLKIKNESSYTKPRIIDYFKDNNIFIRDIECCNETQFFISEGNDLYCVGHLANTFNAPKLNPNGQLTLVRKKVLALYGGIKGRHCFVQDEDLTVYACGHNDYNQCGITGNSVHVIKVPLLSNVKKLDIVCTHTNCTALVDGCVYSAGYSSFHGLDHSNNLQGFTKIPTIQEIKFKSIHGGSSHFWAIAEDNTIYKWGWNDTAQLGTGDRTIKTPKTHALTGPLTESGNLTITCGPFVSIIFPSIDTGFNSEFTKFLKRQENCDWEVYGIKAHEIIVNCRSGDKDPNEIKSILQNFGEDKTREWIDWVYGGQSYSFSTIKEIAKKLEIQNVEKKTLEHDISLLEEDEDSKDFIILVKDPEEDDDEEEGGEDEMVEIPVHKIILQIRSGLFRDMFNLLSEKKVTNTVQDYSNKSPESLEILISYFYTNKLKLTADNDPQLTVEELEDAVEYYKLDKESNLKSELEQIKNTYK</sequence>
<evidence type="ECO:0000313" key="5">
    <source>
        <dbReference type="Proteomes" id="UP001150062"/>
    </source>
</evidence>
<dbReference type="InterPro" id="IPR011333">
    <property type="entry name" value="SKP1/BTB/POZ_sf"/>
</dbReference>
<dbReference type="Proteomes" id="UP001150062">
    <property type="component" value="Unassembled WGS sequence"/>
</dbReference>
<comment type="caution">
    <text evidence="4">The sequence shown here is derived from an EMBL/GenBank/DDBJ whole genome shotgun (WGS) entry which is preliminary data.</text>
</comment>
<dbReference type="PANTHER" id="PTHR22870">
    <property type="entry name" value="REGULATOR OF CHROMOSOME CONDENSATION"/>
    <property type="match status" value="1"/>
</dbReference>
<dbReference type="SUPFAM" id="SSF54695">
    <property type="entry name" value="POZ domain"/>
    <property type="match status" value="1"/>
</dbReference>
<evidence type="ECO:0000313" key="4">
    <source>
        <dbReference type="EMBL" id="KAJ6226008.1"/>
    </source>
</evidence>